<dbReference type="Proteomes" id="UP000249633">
    <property type="component" value="Unassembled WGS sequence"/>
</dbReference>
<dbReference type="Pfam" id="PF14106">
    <property type="entry name" value="DUF4279"/>
    <property type="match status" value="1"/>
</dbReference>
<organism evidence="1 2">
    <name type="scientific">Roseateles depolymerans</name>
    <dbReference type="NCBI Taxonomy" id="76731"/>
    <lineage>
        <taxon>Bacteria</taxon>
        <taxon>Pseudomonadati</taxon>
        <taxon>Pseudomonadota</taxon>
        <taxon>Betaproteobacteria</taxon>
        <taxon>Burkholderiales</taxon>
        <taxon>Sphaerotilaceae</taxon>
        <taxon>Roseateles</taxon>
    </lineage>
</organism>
<proteinExistence type="predicted"/>
<sequence length="145" mass="16069">MTASEQRKEQREYISSATLMVLGTDLLPSSVSSLLRMRPSQSWQRGEPKTFRGKPLGETLHEWGGWKKSLPPSQMARSLERQVRYWARLLEGRADAFSELNGLGCRCALNCYVGTSGTATIALAPELQTAIGRLGLTLELDVWAS</sequence>
<dbReference type="InterPro" id="IPR025459">
    <property type="entry name" value="DUF4279"/>
</dbReference>
<gene>
    <name evidence="1" type="ORF">DI603_22095</name>
</gene>
<accession>A0A2W5FCM2</accession>
<name>A0A2W5FCM2_9BURK</name>
<evidence type="ECO:0008006" key="3">
    <source>
        <dbReference type="Google" id="ProtNLM"/>
    </source>
</evidence>
<reference evidence="1 2" key="1">
    <citation type="submission" date="2017-08" db="EMBL/GenBank/DDBJ databases">
        <title>Infants hospitalized years apart are colonized by the same room-sourced microbial strains.</title>
        <authorList>
            <person name="Brooks B."/>
            <person name="Olm M.R."/>
            <person name="Firek B.A."/>
            <person name="Baker R."/>
            <person name="Thomas B.C."/>
            <person name="Morowitz M.J."/>
            <person name="Banfield J.F."/>
        </authorList>
    </citation>
    <scope>NUCLEOTIDE SEQUENCE [LARGE SCALE GENOMIC DNA]</scope>
    <source>
        <strain evidence="1">S2_012_000_R2_81</strain>
    </source>
</reference>
<evidence type="ECO:0000313" key="1">
    <source>
        <dbReference type="EMBL" id="PZP27369.1"/>
    </source>
</evidence>
<protein>
    <recommendedName>
        <fullName evidence="3">DUF4279 domain-containing protein</fullName>
    </recommendedName>
</protein>
<dbReference type="EMBL" id="QFOD01000031">
    <property type="protein sequence ID" value="PZP27369.1"/>
    <property type="molecule type" value="Genomic_DNA"/>
</dbReference>
<comment type="caution">
    <text evidence="1">The sequence shown here is derived from an EMBL/GenBank/DDBJ whole genome shotgun (WGS) entry which is preliminary data.</text>
</comment>
<evidence type="ECO:0000313" key="2">
    <source>
        <dbReference type="Proteomes" id="UP000249633"/>
    </source>
</evidence>
<dbReference type="AlphaFoldDB" id="A0A2W5FCM2"/>